<dbReference type="CDD" id="cd14688">
    <property type="entry name" value="bZIP_YAP"/>
    <property type="match status" value="1"/>
</dbReference>
<comment type="caution">
    <text evidence="2">The sequence shown here is derived from an EMBL/GenBank/DDBJ whole genome shotgun (WGS) entry which is preliminary data.</text>
</comment>
<proteinExistence type="predicted"/>
<evidence type="ECO:0008006" key="4">
    <source>
        <dbReference type="Google" id="ProtNLM"/>
    </source>
</evidence>
<dbReference type="PANTHER" id="PTHR38116">
    <property type="entry name" value="CHROMOSOME 7, WHOLE GENOME SHOTGUN SEQUENCE"/>
    <property type="match status" value="1"/>
</dbReference>
<dbReference type="Proteomes" id="UP000720189">
    <property type="component" value="Unassembled WGS sequence"/>
</dbReference>
<protein>
    <recommendedName>
        <fullName evidence="4">BZIP domain-containing protein</fullName>
    </recommendedName>
</protein>
<dbReference type="AlphaFoldDB" id="A0A9P9G3L7"/>
<evidence type="ECO:0000313" key="2">
    <source>
        <dbReference type="EMBL" id="KAH7230617.1"/>
    </source>
</evidence>
<dbReference type="Pfam" id="PF11905">
    <property type="entry name" value="DUF3425"/>
    <property type="match status" value="1"/>
</dbReference>
<dbReference type="InterPro" id="IPR021833">
    <property type="entry name" value="DUF3425"/>
</dbReference>
<accession>A0A9P9G3L7</accession>
<keyword evidence="3" id="KW-1185">Reference proteome</keyword>
<feature type="region of interest" description="Disordered" evidence="1">
    <location>
        <begin position="47"/>
        <end position="103"/>
    </location>
</feature>
<organism evidence="2 3">
    <name type="scientific">Fusarium redolens</name>
    <dbReference type="NCBI Taxonomy" id="48865"/>
    <lineage>
        <taxon>Eukaryota</taxon>
        <taxon>Fungi</taxon>
        <taxon>Dikarya</taxon>
        <taxon>Ascomycota</taxon>
        <taxon>Pezizomycotina</taxon>
        <taxon>Sordariomycetes</taxon>
        <taxon>Hypocreomycetidae</taxon>
        <taxon>Hypocreales</taxon>
        <taxon>Nectriaceae</taxon>
        <taxon>Fusarium</taxon>
        <taxon>Fusarium redolens species complex</taxon>
    </lineage>
</organism>
<evidence type="ECO:0000256" key="1">
    <source>
        <dbReference type="SAM" id="MobiDB-lite"/>
    </source>
</evidence>
<dbReference type="OrthoDB" id="2245989at2759"/>
<name>A0A9P9G3L7_FUSRE</name>
<dbReference type="RefSeq" id="XP_046043255.1">
    <property type="nucleotide sequence ID" value="XM_046190803.1"/>
</dbReference>
<evidence type="ECO:0000313" key="3">
    <source>
        <dbReference type="Proteomes" id="UP000720189"/>
    </source>
</evidence>
<dbReference type="PANTHER" id="PTHR38116:SF1">
    <property type="entry name" value="BZIP DOMAIN-CONTAINING PROTEIN"/>
    <property type="match status" value="1"/>
</dbReference>
<dbReference type="GeneID" id="70220757"/>
<dbReference type="EMBL" id="JAGMUX010000022">
    <property type="protein sequence ID" value="KAH7230617.1"/>
    <property type="molecule type" value="Genomic_DNA"/>
</dbReference>
<gene>
    <name evidence="2" type="ORF">BKA55DRAFT_545311</name>
</gene>
<sequence>MTDSSPSRTDTAMEYPIDLVAAPLIKLSDMAPRREIRTAGEDWTGITSSARRRKLQNRLNQRAYERRKASRRPASIHPGQGSRPRYASLATTDAPDAPGSPSVPQKLAVIKSPAGCTPGSGCVLLRPGAQGALRQFVKKAYEDYVLGCPQPWYLSTLIQVNVFNALVQNGFTLGFSDRWQKKGVISPFSIIGPLQSCDSYPLNLQPTALQRTVPHHPWIDLFPIPQMRDNILLSFRHLDMDELCGDLLDVKPGLEGKPSLIVWGDPWDTRGWEASPLFLQKWGWMLGGCRDILQATNYWRQSRGEDEILF</sequence>
<reference evidence="2" key="1">
    <citation type="journal article" date="2021" name="Nat. Commun.">
        <title>Genetic determinants of endophytism in the Arabidopsis root mycobiome.</title>
        <authorList>
            <person name="Mesny F."/>
            <person name="Miyauchi S."/>
            <person name="Thiergart T."/>
            <person name="Pickel B."/>
            <person name="Atanasova L."/>
            <person name="Karlsson M."/>
            <person name="Huettel B."/>
            <person name="Barry K.W."/>
            <person name="Haridas S."/>
            <person name="Chen C."/>
            <person name="Bauer D."/>
            <person name="Andreopoulos W."/>
            <person name="Pangilinan J."/>
            <person name="LaButti K."/>
            <person name="Riley R."/>
            <person name="Lipzen A."/>
            <person name="Clum A."/>
            <person name="Drula E."/>
            <person name="Henrissat B."/>
            <person name="Kohler A."/>
            <person name="Grigoriev I.V."/>
            <person name="Martin F.M."/>
            <person name="Hacquard S."/>
        </authorList>
    </citation>
    <scope>NUCLEOTIDE SEQUENCE</scope>
    <source>
        <strain evidence="2">MPI-CAGE-AT-0023</strain>
    </source>
</reference>